<name>A0A9P1FTN4_9DINO</name>
<dbReference type="EMBL" id="CAMXCT020001199">
    <property type="protein sequence ID" value="CAL1141131.1"/>
    <property type="molecule type" value="Genomic_DNA"/>
</dbReference>
<dbReference type="AlphaFoldDB" id="A0A9P1FTN4"/>
<sequence length="295" mass="32487">MGRLFQSLDAGAWHLPKLEVSFQDPHQGAAASPGEYHMSQNGYWDQNGQWIAEAEHEAQVDAVAEAENTRFEMALEDPASVVEIASEKAGKAIERAKTIAGDAQVLHMHLRSQKTTNLVGNVRHALKDLMRRNTSAKLKTQLGKMDDHWQVLKHCHGSMDSQRCRQMSRKALIGMAHDARAAAAAVDHVAALGRVVKRRTYPILDLLRMMGTGTANPPDFAPSPWPSQRTADQPLGTGGTRSPFEDIELQSPSHGQNGYGGFGGEPMVQGVSPIFAWVNRPEADKQRRVWINAFL</sequence>
<reference evidence="3 4" key="2">
    <citation type="submission" date="2024-05" db="EMBL/GenBank/DDBJ databases">
        <authorList>
            <person name="Chen Y."/>
            <person name="Shah S."/>
            <person name="Dougan E. K."/>
            <person name="Thang M."/>
            <person name="Chan C."/>
        </authorList>
    </citation>
    <scope>NUCLEOTIDE SEQUENCE [LARGE SCALE GENOMIC DNA]</scope>
</reference>
<dbReference type="Proteomes" id="UP001152797">
    <property type="component" value="Unassembled WGS sequence"/>
</dbReference>
<protein>
    <submittedName>
        <fullName evidence="2">Uncharacterized protein</fullName>
    </submittedName>
</protein>
<evidence type="ECO:0000313" key="3">
    <source>
        <dbReference type="EMBL" id="CAL4775068.1"/>
    </source>
</evidence>
<keyword evidence="4" id="KW-1185">Reference proteome</keyword>
<dbReference type="EMBL" id="CAMXCT030001199">
    <property type="protein sequence ID" value="CAL4775068.1"/>
    <property type="molecule type" value="Genomic_DNA"/>
</dbReference>
<evidence type="ECO:0000313" key="4">
    <source>
        <dbReference type="Proteomes" id="UP001152797"/>
    </source>
</evidence>
<evidence type="ECO:0000256" key="1">
    <source>
        <dbReference type="SAM" id="MobiDB-lite"/>
    </source>
</evidence>
<accession>A0A9P1FTN4</accession>
<organism evidence="2">
    <name type="scientific">Cladocopium goreaui</name>
    <dbReference type="NCBI Taxonomy" id="2562237"/>
    <lineage>
        <taxon>Eukaryota</taxon>
        <taxon>Sar</taxon>
        <taxon>Alveolata</taxon>
        <taxon>Dinophyceae</taxon>
        <taxon>Suessiales</taxon>
        <taxon>Symbiodiniaceae</taxon>
        <taxon>Cladocopium</taxon>
    </lineage>
</organism>
<evidence type="ECO:0000313" key="2">
    <source>
        <dbReference type="EMBL" id="CAI3987756.1"/>
    </source>
</evidence>
<proteinExistence type="predicted"/>
<feature type="region of interest" description="Disordered" evidence="1">
    <location>
        <begin position="215"/>
        <end position="261"/>
    </location>
</feature>
<dbReference type="EMBL" id="CAMXCT010001199">
    <property type="protein sequence ID" value="CAI3987756.1"/>
    <property type="molecule type" value="Genomic_DNA"/>
</dbReference>
<reference evidence="2" key="1">
    <citation type="submission" date="2022-10" db="EMBL/GenBank/DDBJ databases">
        <authorList>
            <person name="Chen Y."/>
            <person name="Dougan E. K."/>
            <person name="Chan C."/>
            <person name="Rhodes N."/>
            <person name="Thang M."/>
        </authorList>
    </citation>
    <scope>NUCLEOTIDE SEQUENCE</scope>
</reference>
<gene>
    <name evidence="2" type="ORF">C1SCF055_LOCUS15003</name>
</gene>
<comment type="caution">
    <text evidence="2">The sequence shown here is derived from an EMBL/GenBank/DDBJ whole genome shotgun (WGS) entry which is preliminary data.</text>
</comment>